<proteinExistence type="inferred from homology"/>
<evidence type="ECO:0000256" key="4">
    <source>
        <dbReference type="ARBA" id="ARBA00022960"/>
    </source>
</evidence>
<keyword evidence="6 7" id="KW-0961">Cell wall biogenesis/degradation</keyword>
<evidence type="ECO:0000259" key="9">
    <source>
        <dbReference type="PROSITE" id="PS52029"/>
    </source>
</evidence>
<dbReference type="CDD" id="cd16913">
    <property type="entry name" value="YkuD_like"/>
    <property type="match status" value="1"/>
</dbReference>
<evidence type="ECO:0000256" key="1">
    <source>
        <dbReference type="ARBA" id="ARBA00004752"/>
    </source>
</evidence>
<gene>
    <name evidence="10" type="ORF">ACFQ2F_05030</name>
</gene>
<dbReference type="InterPro" id="IPR005490">
    <property type="entry name" value="LD_TPept_cat_dom"/>
</dbReference>
<dbReference type="InterPro" id="IPR036366">
    <property type="entry name" value="PGBDSf"/>
</dbReference>
<dbReference type="InterPro" id="IPR002477">
    <property type="entry name" value="Peptidoglycan-bd-like"/>
</dbReference>
<reference evidence="11" key="1">
    <citation type="journal article" date="2019" name="Int. J. Syst. Evol. Microbiol.">
        <title>The Global Catalogue of Microorganisms (GCM) 10K type strain sequencing project: providing services to taxonomists for standard genome sequencing and annotation.</title>
        <authorList>
            <consortium name="The Broad Institute Genomics Platform"/>
            <consortium name="The Broad Institute Genome Sequencing Center for Infectious Disease"/>
            <person name="Wu L."/>
            <person name="Ma J."/>
        </authorList>
    </citation>
    <scope>NUCLEOTIDE SEQUENCE [LARGE SCALE GENOMIC DNA]</scope>
    <source>
        <strain evidence="11">CCUG 61697</strain>
    </source>
</reference>
<dbReference type="SUPFAM" id="SSF47090">
    <property type="entry name" value="PGBD-like"/>
    <property type="match status" value="1"/>
</dbReference>
<feature type="chain" id="PRO_5046204120" evidence="8">
    <location>
        <begin position="28"/>
        <end position="575"/>
    </location>
</feature>
<keyword evidence="11" id="KW-1185">Reference proteome</keyword>
<dbReference type="EMBL" id="JBHTJO010000001">
    <property type="protein sequence ID" value="MFD0986456.1"/>
    <property type="molecule type" value="Genomic_DNA"/>
</dbReference>
<evidence type="ECO:0000256" key="5">
    <source>
        <dbReference type="ARBA" id="ARBA00022984"/>
    </source>
</evidence>
<dbReference type="SUPFAM" id="SSF141523">
    <property type="entry name" value="L,D-transpeptidase catalytic domain-like"/>
    <property type="match status" value="1"/>
</dbReference>
<feature type="domain" description="L,D-TPase catalytic" evidence="9">
    <location>
        <begin position="336"/>
        <end position="524"/>
    </location>
</feature>
<dbReference type="InterPro" id="IPR036365">
    <property type="entry name" value="PGBD-like_sf"/>
</dbReference>
<dbReference type="Gene3D" id="2.40.440.10">
    <property type="entry name" value="L,D-transpeptidase catalytic domain-like"/>
    <property type="match status" value="1"/>
</dbReference>
<keyword evidence="4 7" id="KW-0133">Cell shape</keyword>
<keyword evidence="5 7" id="KW-0573">Peptidoglycan synthesis</keyword>
<feature type="active site" description="Nucleophile" evidence="7">
    <location>
        <position position="496"/>
    </location>
</feature>
<organism evidence="10 11">
    <name type="scientific">Methyloligella solikamskensis</name>
    <dbReference type="NCBI Taxonomy" id="1177756"/>
    <lineage>
        <taxon>Bacteria</taxon>
        <taxon>Pseudomonadati</taxon>
        <taxon>Pseudomonadota</taxon>
        <taxon>Alphaproteobacteria</taxon>
        <taxon>Hyphomicrobiales</taxon>
        <taxon>Hyphomicrobiaceae</taxon>
        <taxon>Methyloligella</taxon>
    </lineage>
</organism>
<dbReference type="PROSITE" id="PS52029">
    <property type="entry name" value="LD_TPASE"/>
    <property type="match status" value="1"/>
</dbReference>
<keyword evidence="8" id="KW-0732">Signal</keyword>
<evidence type="ECO:0000313" key="10">
    <source>
        <dbReference type="EMBL" id="MFD0986456.1"/>
    </source>
</evidence>
<dbReference type="Gene3D" id="1.10.101.10">
    <property type="entry name" value="PGBD-like superfamily/PGBD"/>
    <property type="match status" value="1"/>
</dbReference>
<dbReference type="PANTHER" id="PTHR41533">
    <property type="entry name" value="L,D-TRANSPEPTIDASE HI_1667-RELATED"/>
    <property type="match status" value="1"/>
</dbReference>
<dbReference type="Pfam" id="PF03734">
    <property type="entry name" value="YkuD"/>
    <property type="match status" value="1"/>
</dbReference>
<evidence type="ECO:0000256" key="7">
    <source>
        <dbReference type="PROSITE-ProRule" id="PRU01373"/>
    </source>
</evidence>
<dbReference type="InterPro" id="IPR052905">
    <property type="entry name" value="LD-transpeptidase_YkuD-like"/>
</dbReference>
<comment type="pathway">
    <text evidence="1 7">Cell wall biogenesis; peptidoglycan biosynthesis.</text>
</comment>
<keyword evidence="3" id="KW-0808">Transferase</keyword>
<evidence type="ECO:0000256" key="3">
    <source>
        <dbReference type="ARBA" id="ARBA00022679"/>
    </source>
</evidence>
<evidence type="ECO:0000256" key="2">
    <source>
        <dbReference type="ARBA" id="ARBA00005992"/>
    </source>
</evidence>
<name>A0ABW3J8Q8_9HYPH</name>
<evidence type="ECO:0000313" key="11">
    <source>
        <dbReference type="Proteomes" id="UP001597102"/>
    </source>
</evidence>
<feature type="active site" description="Proton donor/acceptor" evidence="7">
    <location>
        <position position="477"/>
    </location>
</feature>
<feature type="signal peptide" evidence="8">
    <location>
        <begin position="1"/>
        <end position="27"/>
    </location>
</feature>
<dbReference type="Pfam" id="PF01471">
    <property type="entry name" value="PG_binding_1"/>
    <property type="match status" value="1"/>
</dbReference>
<dbReference type="InterPro" id="IPR045380">
    <property type="entry name" value="LD_TPept_scaffold_dom"/>
</dbReference>
<sequence length="575" mass="64157">MRPIYTIAVGLSLLVPVAAATSLPAFAAEPDGPSALIGRDEAIKISIQDQLSESFTSATETRKQEHGALVEYYSLPDNTPLWVSEKGLTDRGETVIAELKKADSYGLRSADYAVPDLSDFDPASFKKDPAAAAKRLADAEIQISFAVTRYANDARGGRITPRQVSGYLDPDLRLPKPLEVMESISFRSDPAGYLRSFQPDQPQFEALRRTLAKLRGEDETKDEEPKVVIPAGPTLRLGVTHPQVRLLRKRLEVSAAPEEFGDGGPAGDPELFDKDVQDAVMAFQQAHGIATDGLVGPGTRRVLNGGPAEMGNQDQINLVLVNMERWRWLPNYLGDFYVRVNIPEFKLRVVEDRKVIHSAKAVVGKPSTATPVFFDEMETIVFNPSWHVPNSIKTGEIRPFIRRTGGGWFSASTGWDTSVIDRHNLRVNYKGREVNPQTIPWDRVDVRTLAFRQPPGPKNVLGVVKFLFPNKHDVYMHDTPQRYLFNNTVRAESHGCMRIQNPDQLAAILLGHDQNWTKGRVDQMIRTGHDSGVALKRHIPVYVTYFTAWANPDGSLKRYGDLYGHDQRMERALNL</sequence>
<dbReference type="Pfam" id="PF20142">
    <property type="entry name" value="Scaffold"/>
    <property type="match status" value="1"/>
</dbReference>
<comment type="similarity">
    <text evidence="2">Belongs to the YkuD family.</text>
</comment>
<dbReference type="PANTHER" id="PTHR41533:SF2">
    <property type="entry name" value="BLR7131 PROTEIN"/>
    <property type="match status" value="1"/>
</dbReference>
<evidence type="ECO:0000256" key="6">
    <source>
        <dbReference type="ARBA" id="ARBA00023316"/>
    </source>
</evidence>
<dbReference type="InterPro" id="IPR038063">
    <property type="entry name" value="Transpep_catalytic_dom"/>
</dbReference>
<dbReference type="RefSeq" id="WP_379086622.1">
    <property type="nucleotide sequence ID" value="NZ_JBHTJO010000001.1"/>
</dbReference>
<evidence type="ECO:0000256" key="8">
    <source>
        <dbReference type="SAM" id="SignalP"/>
    </source>
</evidence>
<accession>A0ABW3J8Q8</accession>
<protein>
    <submittedName>
        <fullName evidence="10">Murein L,D-transpeptidase</fullName>
    </submittedName>
</protein>
<dbReference type="Proteomes" id="UP001597102">
    <property type="component" value="Unassembled WGS sequence"/>
</dbReference>
<comment type="caution">
    <text evidence="10">The sequence shown here is derived from an EMBL/GenBank/DDBJ whole genome shotgun (WGS) entry which is preliminary data.</text>
</comment>